<reference key="1">
    <citation type="journal article" date="2011" name="Mol. Biol. Evol.">
        <title>Unity in variety -- the pan-genome of the Chlamydiae.</title>
        <authorList>
            <person name="Collingro A."/>
            <person name="Tischler P."/>
            <person name="Weinmaier T."/>
            <person name="Penz T."/>
            <person name="Heinz E."/>
            <person name="Brunham R.C."/>
            <person name="Read T.D."/>
            <person name="Bavoil P.M."/>
            <person name="Sachse K."/>
            <person name="Kahane S."/>
            <person name="Friedman M.G."/>
            <person name="Rattei T."/>
            <person name="Myers G.S.A."/>
            <person name="Horn M."/>
        </authorList>
    </citation>
    <scope>NUCLEOTIDE SEQUENCE</scope>
    <source>
        <strain>Z</strain>
    </source>
</reference>
<evidence type="ECO:0000313" key="2">
    <source>
        <dbReference type="Proteomes" id="UP000000496"/>
    </source>
</evidence>
<accession>F8L747</accession>
<dbReference type="Proteomes" id="UP000000496">
    <property type="component" value="Chromosome gsn.131"/>
</dbReference>
<dbReference type="KEGG" id="sng:SNE_A06850"/>
<dbReference type="AlphaFoldDB" id="F8L747"/>
<keyword evidence="2" id="KW-1185">Reference proteome</keyword>
<dbReference type="RefSeq" id="WP_013943029.1">
    <property type="nucleotide sequence ID" value="NC_015713.1"/>
</dbReference>
<gene>
    <name evidence="1" type="ordered locus">SNE_A06850</name>
</gene>
<evidence type="ECO:0000313" key="1">
    <source>
        <dbReference type="EMBL" id="CCB88562.1"/>
    </source>
</evidence>
<dbReference type="HOGENOM" id="CLU_1266182_0_0_0"/>
<reference evidence="1 2" key="2">
    <citation type="journal article" date="2011" name="Mol. Biol. Evol.">
        <title>Unity in variety--the pan-genome of the Chlamydiae.</title>
        <authorList>
            <person name="Collingro A."/>
            <person name="Tischler P."/>
            <person name="Weinmaier T."/>
            <person name="Penz T."/>
            <person name="Heinz E."/>
            <person name="Brunham R.C."/>
            <person name="Read T.D."/>
            <person name="Bavoil P.M."/>
            <person name="Sachse K."/>
            <person name="Kahane S."/>
            <person name="Friedman M.G."/>
            <person name="Rattei T."/>
            <person name="Myers G.S."/>
            <person name="Horn M."/>
        </authorList>
    </citation>
    <scope>NUCLEOTIDE SEQUENCE [LARGE SCALE GENOMIC DNA]</scope>
    <source>
        <strain evidence="2">ATCC VR-1471 / Z</strain>
    </source>
</reference>
<sequence>MVSFSFAYCTETSPPLLLKAQEIFNAVHQRQAISTYSHENKVLYHMNCYGFLNHLVQETAPKAFQEMVEAMEKLKEIVPPSFDGMPCPYNYAAALKNKELRHWEVIDTLEDILPGDILIYLPIGFEPQENFDVEQSTPAIHIMIVEAVLGKMKAKHHFRVIDCTRIPHNRKDDTRYPKKGGIGKSSVYLSKQEENYALQWTYTGKILAKEMVFARIKL</sequence>
<dbReference type="EMBL" id="FR872582">
    <property type="protein sequence ID" value="CCB88562.1"/>
    <property type="molecule type" value="Genomic_DNA"/>
</dbReference>
<proteinExistence type="predicted"/>
<name>F8L747_SIMNZ</name>
<protein>
    <submittedName>
        <fullName evidence="1">Uncharacterized protein</fullName>
    </submittedName>
</protein>
<organism evidence="1 2">
    <name type="scientific">Simkania negevensis (strain ATCC VR-1471 / DSM 27360 / Z)</name>
    <dbReference type="NCBI Taxonomy" id="331113"/>
    <lineage>
        <taxon>Bacteria</taxon>
        <taxon>Pseudomonadati</taxon>
        <taxon>Chlamydiota</taxon>
        <taxon>Chlamydiia</taxon>
        <taxon>Parachlamydiales</taxon>
        <taxon>Simkaniaceae</taxon>
        <taxon>Simkania</taxon>
    </lineage>
</organism>